<proteinExistence type="predicted"/>
<evidence type="ECO:0000256" key="1">
    <source>
        <dbReference type="SAM" id="MobiDB-lite"/>
    </source>
</evidence>
<evidence type="ECO:0000313" key="4">
    <source>
        <dbReference type="Proteomes" id="UP000646365"/>
    </source>
</evidence>
<feature type="region of interest" description="Disordered" evidence="1">
    <location>
        <begin position="120"/>
        <end position="153"/>
    </location>
</feature>
<reference evidence="3" key="2">
    <citation type="submission" date="2020-09" db="EMBL/GenBank/DDBJ databases">
        <authorList>
            <person name="Sun Q."/>
            <person name="Zhou Y."/>
        </authorList>
    </citation>
    <scope>NUCLEOTIDE SEQUENCE</scope>
    <source>
        <strain evidence="3">CGMCC 1.15725</strain>
    </source>
</reference>
<dbReference type="RefSeq" id="WP_189046617.1">
    <property type="nucleotide sequence ID" value="NZ_BMJQ01000006.1"/>
</dbReference>
<keyword evidence="2" id="KW-0472">Membrane</keyword>
<name>A0A8J2YTP7_9PROT</name>
<dbReference type="AlphaFoldDB" id="A0A8J2YTP7"/>
<evidence type="ECO:0000256" key="2">
    <source>
        <dbReference type="SAM" id="Phobius"/>
    </source>
</evidence>
<dbReference type="Proteomes" id="UP000646365">
    <property type="component" value="Unassembled WGS sequence"/>
</dbReference>
<comment type="caution">
    <text evidence="3">The sequence shown here is derived from an EMBL/GenBank/DDBJ whole genome shotgun (WGS) entry which is preliminary data.</text>
</comment>
<protein>
    <submittedName>
        <fullName evidence="3">Uncharacterized protein</fullName>
    </submittedName>
</protein>
<sequence length="153" mass="15725">MGEFFQEIPDHIPLLGVDNWPNFAEMTEFVEMLNKLFVPMFAATLALQGAFVGAVLAGTNDMNANGGSGPRAAGMDMSLPPSLGATATREPGASIGVGASADAGRRPHCLTALPEAAGGSLTAAAESPRAGYPGRGRGRDIGSVAFERSSEQF</sequence>
<evidence type="ECO:0000313" key="3">
    <source>
        <dbReference type="EMBL" id="GGF20049.1"/>
    </source>
</evidence>
<feature type="region of interest" description="Disordered" evidence="1">
    <location>
        <begin position="64"/>
        <end position="100"/>
    </location>
</feature>
<keyword evidence="2" id="KW-1133">Transmembrane helix</keyword>
<feature type="transmembrane region" description="Helical" evidence="2">
    <location>
        <begin position="36"/>
        <end position="57"/>
    </location>
</feature>
<reference evidence="3" key="1">
    <citation type="journal article" date="2014" name="Int. J. Syst. Evol. Microbiol.">
        <title>Complete genome sequence of Corynebacterium casei LMG S-19264T (=DSM 44701T), isolated from a smear-ripened cheese.</title>
        <authorList>
            <consortium name="US DOE Joint Genome Institute (JGI-PGF)"/>
            <person name="Walter F."/>
            <person name="Albersmeier A."/>
            <person name="Kalinowski J."/>
            <person name="Ruckert C."/>
        </authorList>
    </citation>
    <scope>NUCLEOTIDE SEQUENCE</scope>
    <source>
        <strain evidence="3">CGMCC 1.15725</strain>
    </source>
</reference>
<keyword evidence="4" id="KW-1185">Reference proteome</keyword>
<dbReference type="EMBL" id="BMJQ01000006">
    <property type="protein sequence ID" value="GGF20049.1"/>
    <property type="molecule type" value="Genomic_DNA"/>
</dbReference>
<gene>
    <name evidence="3" type="ORF">GCM10011611_27580</name>
</gene>
<accession>A0A8J2YTP7</accession>
<organism evidence="3 4">
    <name type="scientific">Aliidongia dinghuensis</name>
    <dbReference type="NCBI Taxonomy" id="1867774"/>
    <lineage>
        <taxon>Bacteria</taxon>
        <taxon>Pseudomonadati</taxon>
        <taxon>Pseudomonadota</taxon>
        <taxon>Alphaproteobacteria</taxon>
        <taxon>Rhodospirillales</taxon>
        <taxon>Dongiaceae</taxon>
        <taxon>Aliidongia</taxon>
    </lineage>
</organism>
<keyword evidence="2" id="KW-0812">Transmembrane</keyword>